<dbReference type="EMBL" id="CP053565">
    <property type="protein sequence ID" value="QJY51170.1"/>
    <property type="molecule type" value="Genomic_DNA"/>
</dbReference>
<dbReference type="KEGG" id="pbro:HOP40_34890"/>
<geneLocation type="plasmid" evidence="2 3">
    <name>unnamed1</name>
</geneLocation>
<feature type="region of interest" description="Disordered" evidence="1">
    <location>
        <begin position="1"/>
        <end position="95"/>
    </location>
</feature>
<feature type="compositionally biased region" description="Basic residues" evidence="1">
    <location>
        <begin position="162"/>
        <end position="172"/>
    </location>
</feature>
<dbReference type="Proteomes" id="UP000505377">
    <property type="component" value="Plasmid unnamed1"/>
</dbReference>
<name>A0A6M6JUM1_9PSEU</name>
<evidence type="ECO:0008006" key="4">
    <source>
        <dbReference type="Google" id="ProtNLM"/>
    </source>
</evidence>
<gene>
    <name evidence="2" type="ORF">HOP40_34890</name>
</gene>
<keyword evidence="3" id="KW-1185">Reference proteome</keyword>
<protein>
    <recommendedName>
        <fullName evidence="4">Centromere-binding protein ParB C-terminal domain-containing protein</fullName>
    </recommendedName>
</protein>
<accession>A0A6M6JUM1</accession>
<proteinExistence type="predicted"/>
<evidence type="ECO:0000313" key="3">
    <source>
        <dbReference type="Proteomes" id="UP000505377"/>
    </source>
</evidence>
<keyword evidence="2" id="KW-0614">Plasmid</keyword>
<reference evidence="2 3" key="1">
    <citation type="submission" date="2020-05" db="EMBL/GenBank/DDBJ databases">
        <authorList>
            <person name="Mo P."/>
        </authorList>
    </citation>
    <scope>NUCLEOTIDE SEQUENCE [LARGE SCALE GENOMIC DNA]</scope>
    <source>
        <strain evidence="2 3">Gen01</strain>
        <plasmid evidence="2 3">unnamed1</plasmid>
    </source>
</reference>
<dbReference type="Gene3D" id="6.10.180.30">
    <property type="match status" value="1"/>
</dbReference>
<feature type="compositionally biased region" description="Pro residues" evidence="1">
    <location>
        <begin position="52"/>
        <end position="63"/>
    </location>
</feature>
<evidence type="ECO:0000256" key="1">
    <source>
        <dbReference type="SAM" id="MobiDB-lite"/>
    </source>
</evidence>
<dbReference type="AlphaFoldDB" id="A0A6M6JUM1"/>
<organism evidence="2 3">
    <name type="scientific">Pseudonocardia broussonetiae</name>
    <dbReference type="NCBI Taxonomy" id="2736640"/>
    <lineage>
        <taxon>Bacteria</taxon>
        <taxon>Bacillati</taxon>
        <taxon>Actinomycetota</taxon>
        <taxon>Actinomycetes</taxon>
        <taxon>Pseudonocardiales</taxon>
        <taxon>Pseudonocardiaceae</taxon>
        <taxon>Pseudonocardia</taxon>
    </lineage>
</organism>
<evidence type="ECO:0000313" key="2">
    <source>
        <dbReference type="EMBL" id="QJY51170.1"/>
    </source>
</evidence>
<dbReference type="RefSeq" id="WP_172169977.1">
    <property type="nucleotide sequence ID" value="NZ_CP053565.1"/>
</dbReference>
<feature type="region of interest" description="Disordered" evidence="1">
    <location>
        <begin position="152"/>
        <end position="172"/>
    </location>
</feature>
<sequence>MSPTPKAQRLRERLSINPDELPPPVRPASAPAPAQPPTVTPEPVEDEQQPDLPEPAPQRPRPAPAQTGGRGRRSTPSTPTHVSAVDDPNITPGRKDYRSFYIEDATFARFRAAIYWLARREDAAGEVPENMSAAVETWMQDTATELEERYNDGETFRMPPVSKRRRSTTRNV</sequence>